<dbReference type="InterPro" id="IPR007515">
    <property type="entry name" value="Mss4"/>
</dbReference>
<dbReference type="AlphaFoldDB" id="A0A9W8KXF1"/>
<gene>
    <name evidence="4" type="ORF">GGI25_003584</name>
</gene>
<dbReference type="PANTHER" id="PTHR13276:SF0">
    <property type="entry name" value="GUANINE NUCLEOTIDE EXCHANGE FACTOR MSS4"/>
    <property type="match status" value="1"/>
</dbReference>
<dbReference type="OrthoDB" id="30840at2759"/>
<dbReference type="GO" id="GO:0016020">
    <property type="term" value="C:membrane"/>
    <property type="evidence" value="ECO:0007669"/>
    <property type="project" value="TreeGrafter"/>
</dbReference>
<sequence>MAQESEAVSVTPPKNPLAIGCPRPGCKCTIIRANVATLVQRNPQTQQPDGALPAVGADILLKPELPVEVAGLFSSGGASGWYWMLTDMMDFENVGFSHKVGDLKFLSCADCDLAPLGYHNTSVESADKEFLVAADRVVYR</sequence>
<proteinExistence type="predicted"/>
<dbReference type="GO" id="GO:0008270">
    <property type="term" value="F:zinc ion binding"/>
    <property type="evidence" value="ECO:0007669"/>
    <property type="project" value="TreeGrafter"/>
</dbReference>
<name>A0A9W8KXF1_9FUNG</name>
<keyword evidence="3" id="KW-0653">Protein transport</keyword>
<protein>
    <recommendedName>
        <fullName evidence="6">Mss4-like protein</fullName>
    </recommendedName>
</protein>
<dbReference type="Pfam" id="PF04421">
    <property type="entry name" value="Mss4"/>
    <property type="match status" value="1"/>
</dbReference>
<organism evidence="4 5">
    <name type="scientific">Coemansia spiralis</name>
    <dbReference type="NCBI Taxonomy" id="417178"/>
    <lineage>
        <taxon>Eukaryota</taxon>
        <taxon>Fungi</taxon>
        <taxon>Fungi incertae sedis</taxon>
        <taxon>Zoopagomycota</taxon>
        <taxon>Kickxellomycotina</taxon>
        <taxon>Kickxellomycetes</taxon>
        <taxon>Kickxellales</taxon>
        <taxon>Kickxellaceae</taxon>
        <taxon>Coemansia</taxon>
    </lineage>
</organism>
<dbReference type="GO" id="GO:0005085">
    <property type="term" value="F:guanyl-nucleotide exchange factor activity"/>
    <property type="evidence" value="ECO:0007669"/>
    <property type="project" value="UniProtKB-KW"/>
</dbReference>
<dbReference type="InterPro" id="IPR011057">
    <property type="entry name" value="Mss4-like_sf"/>
</dbReference>
<dbReference type="GO" id="GO:0015031">
    <property type="term" value="P:protein transport"/>
    <property type="evidence" value="ECO:0007669"/>
    <property type="project" value="UniProtKB-KW"/>
</dbReference>
<keyword evidence="1" id="KW-0813">Transport</keyword>
<evidence type="ECO:0000313" key="4">
    <source>
        <dbReference type="EMBL" id="KAJ2676434.1"/>
    </source>
</evidence>
<dbReference type="EMBL" id="JANBTW010000040">
    <property type="protein sequence ID" value="KAJ2676434.1"/>
    <property type="molecule type" value="Genomic_DNA"/>
</dbReference>
<dbReference type="SUPFAM" id="SSF51316">
    <property type="entry name" value="Mss4-like"/>
    <property type="match status" value="1"/>
</dbReference>
<dbReference type="GO" id="GO:0007264">
    <property type="term" value="P:small GTPase-mediated signal transduction"/>
    <property type="evidence" value="ECO:0007669"/>
    <property type="project" value="InterPro"/>
</dbReference>
<accession>A0A9W8KXF1</accession>
<dbReference type="Gene3D" id="2.170.150.10">
    <property type="entry name" value="Metal Binding Protein, Guanine Nucleotide Exchange Factor, Chain A"/>
    <property type="match status" value="1"/>
</dbReference>
<evidence type="ECO:0000313" key="5">
    <source>
        <dbReference type="Proteomes" id="UP001151518"/>
    </source>
</evidence>
<dbReference type="Proteomes" id="UP001151518">
    <property type="component" value="Unassembled WGS sequence"/>
</dbReference>
<comment type="caution">
    <text evidence="4">The sequence shown here is derived from an EMBL/GenBank/DDBJ whole genome shotgun (WGS) entry which is preliminary data.</text>
</comment>
<evidence type="ECO:0000256" key="3">
    <source>
        <dbReference type="ARBA" id="ARBA00022927"/>
    </source>
</evidence>
<dbReference type="GO" id="GO:0006892">
    <property type="term" value="P:post-Golgi vesicle-mediated transport"/>
    <property type="evidence" value="ECO:0007669"/>
    <property type="project" value="TreeGrafter"/>
</dbReference>
<evidence type="ECO:0008006" key="6">
    <source>
        <dbReference type="Google" id="ProtNLM"/>
    </source>
</evidence>
<keyword evidence="2" id="KW-0344">Guanine-nucleotide releasing factor</keyword>
<evidence type="ECO:0000256" key="2">
    <source>
        <dbReference type="ARBA" id="ARBA00022658"/>
    </source>
</evidence>
<dbReference type="PANTHER" id="PTHR13276">
    <property type="entry name" value="GUANINE NUCLEOTIDE EXCHANGE FACTOR MSS4"/>
    <property type="match status" value="1"/>
</dbReference>
<dbReference type="PROSITE" id="PS51796">
    <property type="entry name" value="MSS4"/>
    <property type="match status" value="1"/>
</dbReference>
<dbReference type="GO" id="GO:0005829">
    <property type="term" value="C:cytosol"/>
    <property type="evidence" value="ECO:0007669"/>
    <property type="project" value="TreeGrafter"/>
</dbReference>
<dbReference type="InterPro" id="IPR011323">
    <property type="entry name" value="Mss4/transl-control_tumour"/>
</dbReference>
<reference evidence="4" key="1">
    <citation type="submission" date="2022-07" db="EMBL/GenBank/DDBJ databases">
        <title>Phylogenomic reconstructions and comparative analyses of Kickxellomycotina fungi.</title>
        <authorList>
            <person name="Reynolds N.K."/>
            <person name="Stajich J.E."/>
            <person name="Barry K."/>
            <person name="Grigoriev I.V."/>
            <person name="Crous P."/>
            <person name="Smith M.E."/>
        </authorList>
    </citation>
    <scope>NUCLEOTIDE SEQUENCE</scope>
    <source>
        <strain evidence="4">NRRL 3115</strain>
    </source>
</reference>
<evidence type="ECO:0000256" key="1">
    <source>
        <dbReference type="ARBA" id="ARBA00022448"/>
    </source>
</evidence>